<evidence type="ECO:0000313" key="2">
    <source>
        <dbReference type="Proteomes" id="UP001054945"/>
    </source>
</evidence>
<gene>
    <name evidence="1" type="ORF">CEXT_56561</name>
</gene>
<protein>
    <submittedName>
        <fullName evidence="1">Uncharacterized protein</fullName>
    </submittedName>
</protein>
<name>A0AAV4UY28_CAEEX</name>
<keyword evidence="2" id="KW-1185">Reference proteome</keyword>
<comment type="caution">
    <text evidence="1">The sequence shown here is derived from an EMBL/GenBank/DDBJ whole genome shotgun (WGS) entry which is preliminary data.</text>
</comment>
<proteinExistence type="predicted"/>
<sequence>MALFRAKCNTFARRRLHARLGNQRSPAPATLKASSSRVEIILHSVNLQSSLRTISVEIPAEKMPSYTIPDNEDLMAKLEHFSLLEEPFPPRFTFGVHWVSFRGDNLLLCSTG</sequence>
<dbReference type="Proteomes" id="UP001054945">
    <property type="component" value="Unassembled WGS sequence"/>
</dbReference>
<dbReference type="EMBL" id="BPLR01013680">
    <property type="protein sequence ID" value="GIY62890.1"/>
    <property type="molecule type" value="Genomic_DNA"/>
</dbReference>
<evidence type="ECO:0000313" key="1">
    <source>
        <dbReference type="EMBL" id="GIY62890.1"/>
    </source>
</evidence>
<accession>A0AAV4UY28</accession>
<reference evidence="1 2" key="1">
    <citation type="submission" date="2021-06" db="EMBL/GenBank/DDBJ databases">
        <title>Caerostris extrusa draft genome.</title>
        <authorList>
            <person name="Kono N."/>
            <person name="Arakawa K."/>
        </authorList>
    </citation>
    <scope>NUCLEOTIDE SEQUENCE [LARGE SCALE GENOMIC DNA]</scope>
</reference>
<organism evidence="1 2">
    <name type="scientific">Caerostris extrusa</name>
    <name type="common">Bark spider</name>
    <name type="synonym">Caerostris bankana</name>
    <dbReference type="NCBI Taxonomy" id="172846"/>
    <lineage>
        <taxon>Eukaryota</taxon>
        <taxon>Metazoa</taxon>
        <taxon>Ecdysozoa</taxon>
        <taxon>Arthropoda</taxon>
        <taxon>Chelicerata</taxon>
        <taxon>Arachnida</taxon>
        <taxon>Araneae</taxon>
        <taxon>Araneomorphae</taxon>
        <taxon>Entelegynae</taxon>
        <taxon>Araneoidea</taxon>
        <taxon>Araneidae</taxon>
        <taxon>Caerostris</taxon>
    </lineage>
</organism>
<dbReference type="AlphaFoldDB" id="A0AAV4UY28"/>